<proteinExistence type="predicted"/>
<feature type="region of interest" description="Disordered" evidence="1">
    <location>
        <begin position="144"/>
        <end position="179"/>
    </location>
</feature>
<reference evidence="3 4" key="1">
    <citation type="submission" date="2024-10" db="EMBL/GenBank/DDBJ databases">
        <title>The Natural Products Discovery Center: Release of the First 8490 Sequenced Strains for Exploring Actinobacteria Biosynthetic Diversity.</title>
        <authorList>
            <person name="Kalkreuter E."/>
            <person name="Kautsar S.A."/>
            <person name="Yang D."/>
            <person name="Bader C.D."/>
            <person name="Teijaro C.N."/>
            <person name="Fluegel L."/>
            <person name="Davis C.M."/>
            <person name="Simpson J.R."/>
            <person name="Lauterbach L."/>
            <person name="Steele A.D."/>
            <person name="Gui C."/>
            <person name="Meng S."/>
            <person name="Li G."/>
            <person name="Viehrig K."/>
            <person name="Ye F."/>
            <person name="Su P."/>
            <person name="Kiefer A.F."/>
            <person name="Nichols A."/>
            <person name="Cepeda A.J."/>
            <person name="Yan W."/>
            <person name="Fan B."/>
            <person name="Jiang Y."/>
            <person name="Adhikari A."/>
            <person name="Zheng C.-J."/>
            <person name="Schuster L."/>
            <person name="Cowan T.M."/>
            <person name="Smanski M.J."/>
            <person name="Chevrette M.G."/>
            <person name="De Carvalho L.P.S."/>
            <person name="Shen B."/>
        </authorList>
    </citation>
    <scope>NUCLEOTIDE SEQUENCE [LARGE SCALE GENOMIC DNA]</scope>
    <source>
        <strain evidence="3 4">NPDC004045</strain>
    </source>
</reference>
<dbReference type="Proteomes" id="UP001601444">
    <property type="component" value="Unassembled WGS sequence"/>
</dbReference>
<evidence type="ECO:0000256" key="2">
    <source>
        <dbReference type="SAM" id="Phobius"/>
    </source>
</evidence>
<dbReference type="EMBL" id="JBIAMX010000027">
    <property type="protein sequence ID" value="MFF0546815.1"/>
    <property type="molecule type" value="Genomic_DNA"/>
</dbReference>
<evidence type="ECO:0000313" key="3">
    <source>
        <dbReference type="EMBL" id="MFF0546815.1"/>
    </source>
</evidence>
<evidence type="ECO:0000313" key="4">
    <source>
        <dbReference type="Proteomes" id="UP001601444"/>
    </source>
</evidence>
<comment type="caution">
    <text evidence="3">The sequence shown here is derived from an EMBL/GenBank/DDBJ whole genome shotgun (WGS) entry which is preliminary data.</text>
</comment>
<name>A0ABW6PWK4_9NOCA</name>
<feature type="transmembrane region" description="Helical" evidence="2">
    <location>
        <begin position="119"/>
        <end position="140"/>
    </location>
</feature>
<gene>
    <name evidence="3" type="ORF">ACFYTF_28665</name>
</gene>
<sequence length="229" mass="24159">MSAPQGFGAAPAALGTANGIYCVFCGSTPAAPATIRSHRGFLIMMQFVKQQGPFCRDCGMATYRRMTAESAILGWWGIVSAIANPITMLLNIAPAQRIKNLPAPIPGSPRMPLDPGKPLFRRAGMLGLLIPLILVPLVIVSGAESGKRSPSSAEIGDCVVNRHGSRTDDSSPDVEKVSCSDPAAQGKVIAKVAGTHGNSSTAELLCSRYPETELVYTTDSYTLCLKSPR</sequence>
<feature type="transmembrane region" description="Helical" evidence="2">
    <location>
        <begin position="73"/>
        <end position="93"/>
    </location>
</feature>
<evidence type="ECO:0008006" key="5">
    <source>
        <dbReference type="Google" id="ProtNLM"/>
    </source>
</evidence>
<keyword evidence="4" id="KW-1185">Reference proteome</keyword>
<organism evidence="3 4">
    <name type="scientific">Nocardia thailandica</name>
    <dbReference type="NCBI Taxonomy" id="257275"/>
    <lineage>
        <taxon>Bacteria</taxon>
        <taxon>Bacillati</taxon>
        <taxon>Actinomycetota</taxon>
        <taxon>Actinomycetes</taxon>
        <taxon>Mycobacteriales</taxon>
        <taxon>Nocardiaceae</taxon>
        <taxon>Nocardia</taxon>
    </lineage>
</organism>
<feature type="compositionally biased region" description="Basic and acidic residues" evidence="1">
    <location>
        <begin position="165"/>
        <end position="178"/>
    </location>
</feature>
<dbReference type="RefSeq" id="WP_387703013.1">
    <property type="nucleotide sequence ID" value="NZ_JBIAMX010000027.1"/>
</dbReference>
<accession>A0ABW6PWK4</accession>
<keyword evidence="2" id="KW-1133">Transmembrane helix</keyword>
<protein>
    <recommendedName>
        <fullName evidence="5">Toxin-antitoxin system, toxin component</fullName>
    </recommendedName>
</protein>
<keyword evidence="2" id="KW-0812">Transmembrane</keyword>
<evidence type="ECO:0000256" key="1">
    <source>
        <dbReference type="SAM" id="MobiDB-lite"/>
    </source>
</evidence>
<keyword evidence="2" id="KW-0472">Membrane</keyword>